<dbReference type="PANTHER" id="PTHR43806:SF11">
    <property type="entry name" value="CEREVISIN-RELATED"/>
    <property type="match status" value="1"/>
</dbReference>
<evidence type="ECO:0000259" key="6">
    <source>
        <dbReference type="Pfam" id="PF00082"/>
    </source>
</evidence>
<dbReference type="EMBL" id="NWVD01000001">
    <property type="protein sequence ID" value="PCG09991.1"/>
    <property type="molecule type" value="Genomic_DNA"/>
</dbReference>
<gene>
    <name evidence="7" type="ORF">COA17_00500</name>
</gene>
<sequence>MTPATGRGISVAIIDSGVHPRHPHIDAARLAGGVAIDREGRIDDAPDALLDRLGHGTAVTAAIQERAPDADLLTVRVFHDALRASAAALIAAIRWSIAARANIVNLSLGSINAAHRDAFAAVTAEAAAAGVLIVAARTAGDGPCWPGALPDVLGVELDWDCPRAAWRIARAPNAVRAAGYPRPIEGVAPMRNLHGVSFAVAQVTGIATCIAQRIDATAPPDRRAALMSAILAGAD</sequence>
<feature type="domain" description="Peptidase S8/S53" evidence="6">
    <location>
        <begin position="6"/>
        <end position="137"/>
    </location>
</feature>
<keyword evidence="2 5" id="KW-0645">Protease</keyword>
<proteinExistence type="inferred from homology"/>
<comment type="similarity">
    <text evidence="1 5">Belongs to the peptidase S8 family.</text>
</comment>
<dbReference type="SUPFAM" id="SSF52743">
    <property type="entry name" value="Subtilisin-like"/>
    <property type="match status" value="1"/>
</dbReference>
<dbReference type="GO" id="GO:0004252">
    <property type="term" value="F:serine-type endopeptidase activity"/>
    <property type="evidence" value="ECO:0007669"/>
    <property type="project" value="UniProtKB-UniRule"/>
</dbReference>
<accession>A0A2A4I141</accession>
<dbReference type="PROSITE" id="PS00136">
    <property type="entry name" value="SUBTILASE_ASP"/>
    <property type="match status" value="1"/>
</dbReference>
<keyword evidence="3 5" id="KW-0378">Hydrolase</keyword>
<dbReference type="InterPro" id="IPR023827">
    <property type="entry name" value="Peptidase_S8_Asp-AS"/>
</dbReference>
<dbReference type="GO" id="GO:0006508">
    <property type="term" value="P:proteolysis"/>
    <property type="evidence" value="ECO:0007669"/>
    <property type="project" value="UniProtKB-KW"/>
</dbReference>
<evidence type="ECO:0000313" key="8">
    <source>
        <dbReference type="Proteomes" id="UP000218784"/>
    </source>
</evidence>
<evidence type="ECO:0000256" key="4">
    <source>
        <dbReference type="ARBA" id="ARBA00022825"/>
    </source>
</evidence>
<evidence type="ECO:0000313" key="7">
    <source>
        <dbReference type="EMBL" id="PCG09991.1"/>
    </source>
</evidence>
<evidence type="ECO:0000256" key="2">
    <source>
        <dbReference type="ARBA" id="ARBA00022670"/>
    </source>
</evidence>
<evidence type="ECO:0000256" key="5">
    <source>
        <dbReference type="PROSITE-ProRule" id="PRU01240"/>
    </source>
</evidence>
<comment type="caution">
    <text evidence="7">The sequence shown here is derived from an EMBL/GenBank/DDBJ whole genome shotgun (WGS) entry which is preliminary data.</text>
</comment>
<organism evidence="7 8">
    <name type="scientific">Sphingomonas ginsenosidimutans</name>
    <dbReference type="NCBI Taxonomy" id="862134"/>
    <lineage>
        <taxon>Bacteria</taxon>
        <taxon>Pseudomonadati</taxon>
        <taxon>Pseudomonadota</taxon>
        <taxon>Alphaproteobacteria</taxon>
        <taxon>Sphingomonadales</taxon>
        <taxon>Sphingomonadaceae</taxon>
        <taxon>Sphingomonas</taxon>
    </lineage>
</organism>
<dbReference type="RefSeq" id="WP_096609472.1">
    <property type="nucleotide sequence ID" value="NZ_NWVD01000001.1"/>
</dbReference>
<dbReference type="Gene3D" id="3.40.50.200">
    <property type="entry name" value="Peptidase S8/S53 domain"/>
    <property type="match status" value="1"/>
</dbReference>
<evidence type="ECO:0000256" key="3">
    <source>
        <dbReference type="ARBA" id="ARBA00022801"/>
    </source>
</evidence>
<keyword evidence="8" id="KW-1185">Reference proteome</keyword>
<dbReference type="Pfam" id="PF00082">
    <property type="entry name" value="Peptidase_S8"/>
    <property type="match status" value="1"/>
</dbReference>
<dbReference type="PANTHER" id="PTHR43806">
    <property type="entry name" value="PEPTIDASE S8"/>
    <property type="match status" value="1"/>
</dbReference>
<dbReference type="InterPro" id="IPR015500">
    <property type="entry name" value="Peptidase_S8_subtilisin-rel"/>
</dbReference>
<reference evidence="7 8" key="1">
    <citation type="submission" date="2017-09" db="EMBL/GenBank/DDBJ databases">
        <title>Sphingomonas ginsenosidimutans KACC 14949, whole genome shotgun sequence.</title>
        <authorList>
            <person name="Feng G."/>
            <person name="Zhu H."/>
        </authorList>
    </citation>
    <scope>NUCLEOTIDE SEQUENCE [LARGE SCALE GENOMIC DNA]</scope>
    <source>
        <strain evidence="7 8">KACC 14949</strain>
    </source>
</reference>
<dbReference type="InterPro" id="IPR000209">
    <property type="entry name" value="Peptidase_S8/S53_dom"/>
</dbReference>
<dbReference type="PRINTS" id="PR00723">
    <property type="entry name" value="SUBTILISIN"/>
</dbReference>
<protein>
    <recommendedName>
        <fullName evidence="6">Peptidase S8/S53 domain-containing protein</fullName>
    </recommendedName>
</protein>
<keyword evidence="4 5" id="KW-0720">Serine protease</keyword>
<dbReference type="InterPro" id="IPR050131">
    <property type="entry name" value="Peptidase_S8_subtilisin-like"/>
</dbReference>
<name>A0A2A4I141_9SPHN</name>
<evidence type="ECO:0000256" key="1">
    <source>
        <dbReference type="ARBA" id="ARBA00011073"/>
    </source>
</evidence>
<dbReference type="AlphaFoldDB" id="A0A2A4I141"/>
<dbReference type="InterPro" id="IPR036852">
    <property type="entry name" value="Peptidase_S8/S53_dom_sf"/>
</dbReference>
<dbReference type="PROSITE" id="PS51892">
    <property type="entry name" value="SUBTILASE"/>
    <property type="match status" value="1"/>
</dbReference>
<feature type="active site" description="Charge relay system" evidence="5">
    <location>
        <position position="15"/>
    </location>
</feature>
<feature type="active site" description="Charge relay system" evidence="5">
    <location>
        <position position="55"/>
    </location>
</feature>
<feature type="active site" description="Charge relay system" evidence="5">
    <location>
        <position position="197"/>
    </location>
</feature>
<dbReference type="Proteomes" id="UP000218784">
    <property type="component" value="Unassembled WGS sequence"/>
</dbReference>